<proteinExistence type="predicted"/>
<evidence type="ECO:0000313" key="1">
    <source>
        <dbReference type="EMBL" id="SIQ64693.1"/>
    </source>
</evidence>
<protein>
    <submittedName>
        <fullName evidence="1">Uncharacterized protein</fullName>
    </submittedName>
</protein>
<accession>A0A1N6UGJ4</accession>
<reference evidence="1 2" key="1">
    <citation type="submission" date="2017-01" db="EMBL/GenBank/DDBJ databases">
        <authorList>
            <person name="Mah S.A."/>
            <person name="Swanson W.J."/>
            <person name="Moy G.W."/>
            <person name="Vacquier V.D."/>
        </authorList>
    </citation>
    <scope>NUCLEOTIDE SEQUENCE [LARGE SCALE GENOMIC DNA]</scope>
    <source>
        <strain evidence="1 2">ATCC 29606</strain>
    </source>
</reference>
<sequence>MANALIQKLDVIDRGNLADEYLAMAYNVEQSLLLAGAVPGKDYTLLDLYKLAQPLVIELFRDNSRQMKYDIPVW</sequence>
<name>A0A1N6UGJ4_9PSED</name>
<gene>
    <name evidence="1" type="ORF">SAMN05421672_108139</name>
</gene>
<dbReference type="EMBL" id="FTMC01000008">
    <property type="protein sequence ID" value="SIQ64693.1"/>
    <property type="molecule type" value="Genomic_DNA"/>
</dbReference>
<organism evidence="1 2">
    <name type="scientific">Pseudomonas flexibilis</name>
    <dbReference type="NCBI Taxonomy" id="706570"/>
    <lineage>
        <taxon>Bacteria</taxon>
        <taxon>Pseudomonadati</taxon>
        <taxon>Pseudomonadota</taxon>
        <taxon>Gammaproteobacteria</taxon>
        <taxon>Pseudomonadales</taxon>
        <taxon>Pseudomonadaceae</taxon>
        <taxon>Pseudomonas</taxon>
    </lineage>
</organism>
<dbReference type="RefSeq" id="WP_039561457.1">
    <property type="nucleotide sequence ID" value="NZ_FTMC01000008.1"/>
</dbReference>
<evidence type="ECO:0000313" key="2">
    <source>
        <dbReference type="Proteomes" id="UP000186079"/>
    </source>
</evidence>
<dbReference type="Proteomes" id="UP000186079">
    <property type="component" value="Unassembled WGS sequence"/>
</dbReference>
<dbReference type="AlphaFoldDB" id="A0A1N6UGJ4"/>